<dbReference type="EMBL" id="AXZL01000076">
    <property type="protein sequence ID" value="ESE39342.1"/>
    <property type="molecule type" value="Genomic_DNA"/>
</dbReference>
<name>A0ABP2YZI2_9GAMM</name>
<dbReference type="InterPro" id="IPR043519">
    <property type="entry name" value="NT_sf"/>
</dbReference>
<proteinExistence type="inferred from homology"/>
<evidence type="ECO:0000256" key="5">
    <source>
        <dbReference type="ARBA" id="ARBA00022842"/>
    </source>
</evidence>
<dbReference type="Pfam" id="PF03710">
    <property type="entry name" value="GlnE"/>
    <property type="match status" value="2"/>
</dbReference>
<organism evidence="10 11">
    <name type="scientific">Shewanella decolorationis S12</name>
    <dbReference type="NCBI Taxonomy" id="1353536"/>
    <lineage>
        <taxon>Bacteria</taxon>
        <taxon>Pseudomonadati</taxon>
        <taxon>Pseudomonadota</taxon>
        <taxon>Gammaproteobacteria</taxon>
        <taxon>Alteromonadales</taxon>
        <taxon>Shewanellaceae</taxon>
        <taxon>Shewanella</taxon>
    </lineage>
</organism>
<feature type="domain" description="PII-uridylyltransferase/Glutamine-synthetase adenylyltransferase" evidence="9">
    <location>
        <begin position="868"/>
        <end position="965"/>
    </location>
</feature>
<evidence type="ECO:0000256" key="2">
    <source>
        <dbReference type="ARBA" id="ARBA00022695"/>
    </source>
</evidence>
<dbReference type="CDD" id="cd05401">
    <property type="entry name" value="NT_GlnE_GlnD_like"/>
    <property type="match status" value="2"/>
</dbReference>
<evidence type="ECO:0000256" key="1">
    <source>
        <dbReference type="ARBA" id="ARBA00022679"/>
    </source>
</evidence>
<dbReference type="Gene3D" id="3.30.460.10">
    <property type="entry name" value="Beta Polymerase, domain 2"/>
    <property type="match status" value="2"/>
</dbReference>
<evidence type="ECO:0000256" key="4">
    <source>
        <dbReference type="ARBA" id="ARBA00022840"/>
    </source>
</evidence>
<dbReference type="PANTHER" id="PTHR30621">
    <property type="entry name" value="GLUTAMINE SYNTHETASE ADENYLYLTRANSFERASE"/>
    <property type="match status" value="1"/>
</dbReference>
<comment type="cofactor">
    <cofactor evidence="7">
        <name>Mg(2+)</name>
        <dbReference type="ChEBI" id="CHEBI:18420"/>
    </cofactor>
</comment>
<protein>
    <recommendedName>
        <fullName evidence="7">Bifunctional glutamine synthetase adenylyltransferase/adenylyl-removing enzyme</fullName>
    </recommendedName>
    <alternativeName>
        <fullName evidence="7">ATP:glutamine synthetase adenylyltransferase</fullName>
    </alternativeName>
    <alternativeName>
        <fullName evidence="7">ATase</fullName>
    </alternativeName>
    <domain>
        <recommendedName>
            <fullName evidence="7">Glutamine synthetase adenylyl-L-tyrosine phosphorylase</fullName>
            <ecNumber evidence="7">2.7.7.89</ecNumber>
        </recommendedName>
        <alternativeName>
            <fullName evidence="7">Adenylyl removase</fullName>
            <shortName evidence="7">AR</shortName>
            <shortName evidence="7">AT-N</shortName>
        </alternativeName>
    </domain>
    <domain>
        <recommendedName>
            <fullName evidence="7">Glutamine synthetase adenylyl transferase</fullName>
            <ecNumber evidence="7">2.7.7.42</ecNumber>
        </recommendedName>
        <alternativeName>
            <fullName evidence="7">Adenylyl transferase</fullName>
            <shortName evidence="7">AT</shortName>
            <shortName evidence="7">AT-C</shortName>
        </alternativeName>
    </domain>
</protein>
<dbReference type="Pfam" id="PF08335">
    <property type="entry name" value="GlnD_UR_UTase"/>
    <property type="match status" value="2"/>
</dbReference>
<keyword evidence="2 7" id="KW-0548">Nucleotidyltransferase</keyword>
<dbReference type="Proteomes" id="UP000017548">
    <property type="component" value="Unassembled WGS sequence"/>
</dbReference>
<evidence type="ECO:0000256" key="6">
    <source>
        <dbReference type="ARBA" id="ARBA00023268"/>
    </source>
</evidence>
<dbReference type="InterPro" id="IPR005190">
    <property type="entry name" value="GlnE_rpt_dom"/>
</dbReference>
<keyword evidence="1 7" id="KW-0808">Transferase</keyword>
<sequence>MREFAFRHDNGIKPDVISFYIIYDIICRRLNLLGIIMAVQKDSNKSLSPLITQAAERHWARLAEVWSEGLANLTPAQQQELKNVLGLSDYIAAQLTRSPEWINTLFAGDLQQVERLTFDAQLHEQLSSATTEDLAKRQLRRFRNYQMVRLAWRDFLDYASLEESLLDLSALAEALVIGARDWLYKEMCAQYGTPMDKAGNPQPLLILGMGKLGGRELNFSSDIDLIFTFPEHGETVGGRRSLDNQQFFIRMGQRLVNLLDQITVDGFVFRVDMRLRPYGESGPLVVSFSGLEDYYQEQGRDWERYAMVKARSLGPWNHFSDELHSLLRPFVYRRYIDFSAIESLRKMKQLIAQEVRRRQLTDNIKLGAGGIREVEFVVQSFQLIRGGREPALRQQSLFGAMDTLYSLGQFEYLAVDELKHSYLLLRRVENLLQAIDDKQTQTLPNNPLDWARLCAVLDMINETDLRTHIEAAMAKIHRHFKATVGGEEGEEKAEHWTAQLWNVQQDDHAINLLAEQQIDDDKLWPLLSSWRETVTKRSIGPRGRETLDKLMPRLLDELLNQPSPSAAFEPVSKVLEQILTRTTYLELLCENPGARQQLVSLCCASPWIAAQLAKFPMLLDELIDPAHLYDTTSLDDYPSELRQYLLRVPEDDMEQQMEALRQFKLSQQLKIAAADVTGVLPVMQVSDHLTFLAEAIIEQVVMQAWQQVAVRHGVPSYLEEGNDTGFAVIGYGKLGGIELGYGSDLDLVFLYEAPENMANSLTNGDRPIEVGHFYLKLAQRILHLFSTRTTSGELYEVDMRLRPSGSSGLMVSEIARFGEYQTQEAWTWEHQALVRSRFVFGDNSLAAKFSQIRASVLEQPRDKDELKKAVREMRQKMRDHLLKVSEGEFDLKQSPGGITDIEFIAQYLVLAHAHEYPELSIWSDNVRIFGVLAELELLPLMSAQHLTQSYCWLRDENHRLTLQQKAGKLAYDNVAAHAERILVIYQTILE</sequence>
<keyword evidence="4 7" id="KW-0067">ATP-binding</keyword>
<evidence type="ECO:0000256" key="3">
    <source>
        <dbReference type="ARBA" id="ARBA00022741"/>
    </source>
</evidence>
<feature type="region of interest" description="Adenylyl transferase" evidence="7">
    <location>
        <begin position="501"/>
        <end position="990"/>
    </location>
</feature>
<evidence type="ECO:0000259" key="9">
    <source>
        <dbReference type="Pfam" id="PF08335"/>
    </source>
</evidence>
<reference evidence="10 11" key="1">
    <citation type="journal article" date="2013" name="Genome Announc.">
        <title>Draft Genome Sequence of Shewanella decolorationis S12, a Dye-Degrading Bacterium Isolated from a Wastewater Treatment Plant.</title>
        <authorList>
            <person name="Xu M."/>
            <person name="Fang Y."/>
            <person name="Liu J."/>
            <person name="Chen X."/>
            <person name="Sun G."/>
            <person name="Guo J."/>
            <person name="Hua Z."/>
            <person name="Tu Q."/>
            <person name="Wu L."/>
            <person name="Zhou J."/>
            <person name="Liu X."/>
        </authorList>
    </citation>
    <scope>NUCLEOTIDE SEQUENCE [LARGE SCALE GENOMIC DNA]</scope>
    <source>
        <strain evidence="10 11">S12</strain>
    </source>
</reference>
<dbReference type="PANTHER" id="PTHR30621:SF0">
    <property type="entry name" value="BIFUNCTIONAL GLUTAMINE SYNTHETASE ADENYLYLTRANSFERASE_ADENYLYL-REMOVING ENZYME"/>
    <property type="match status" value="1"/>
</dbReference>
<dbReference type="InterPro" id="IPR013546">
    <property type="entry name" value="PII_UdlTrfase/GS_AdlTrfase"/>
</dbReference>
<dbReference type="Gene3D" id="1.20.120.1510">
    <property type="match status" value="1"/>
</dbReference>
<dbReference type="HAMAP" id="MF_00802">
    <property type="entry name" value="GlnE"/>
    <property type="match status" value="1"/>
</dbReference>
<feature type="region of interest" description="Adenylyl removase" evidence="7">
    <location>
        <begin position="1"/>
        <end position="488"/>
    </location>
</feature>
<dbReference type="EC" id="2.7.7.42" evidence="7"/>
<dbReference type="NCBIfam" id="NF008292">
    <property type="entry name" value="PRK11072.1"/>
    <property type="match status" value="1"/>
</dbReference>
<evidence type="ECO:0000259" key="8">
    <source>
        <dbReference type="Pfam" id="PF03710"/>
    </source>
</evidence>
<evidence type="ECO:0000313" key="10">
    <source>
        <dbReference type="EMBL" id="ESE39342.1"/>
    </source>
</evidence>
<comment type="catalytic activity">
    <reaction evidence="7">
        <text>[glutamine synthetase]-O(4)-(5'-adenylyl)-L-tyrosine + phosphate = [glutamine synthetase]-L-tyrosine + ADP</text>
        <dbReference type="Rhea" id="RHEA:43716"/>
        <dbReference type="Rhea" id="RHEA-COMP:10660"/>
        <dbReference type="Rhea" id="RHEA-COMP:10661"/>
        <dbReference type="ChEBI" id="CHEBI:43474"/>
        <dbReference type="ChEBI" id="CHEBI:46858"/>
        <dbReference type="ChEBI" id="CHEBI:83624"/>
        <dbReference type="ChEBI" id="CHEBI:456216"/>
        <dbReference type="EC" id="2.7.7.89"/>
    </reaction>
</comment>
<evidence type="ECO:0000313" key="11">
    <source>
        <dbReference type="Proteomes" id="UP000017548"/>
    </source>
</evidence>
<keyword evidence="6 7" id="KW-0511">Multifunctional enzyme</keyword>
<keyword evidence="3 7" id="KW-0547">Nucleotide-binding</keyword>
<dbReference type="Gene3D" id="1.10.4050.10">
    <property type="entry name" value="Glutamine synthase adenylyltransferase GlnE"/>
    <property type="match status" value="1"/>
</dbReference>
<dbReference type="SUPFAM" id="SSF81593">
    <property type="entry name" value="Nucleotidyltransferase substrate binding subunit/domain"/>
    <property type="match status" value="2"/>
</dbReference>
<comment type="function">
    <text evidence="7">Involved in the regulation of glutamine synthetase GlnA, a key enzyme in the process to assimilate ammonia. When cellular nitrogen levels are high, the C-terminal adenylyl transferase (AT) inactivates GlnA by covalent transfer of an adenylyl group from ATP to specific tyrosine residue of GlnA, thus reducing its activity. Conversely, when nitrogen levels are low, the N-terminal adenylyl removase (AR) activates GlnA by removing the adenylyl group by phosphorolysis, increasing its activity. The regulatory region of GlnE binds the signal transduction protein PII (GlnB) which indicates the nitrogen status of the cell.</text>
</comment>
<gene>
    <name evidence="7 10" type="primary">glnE</name>
    <name evidence="10" type="ORF">SHD_3551</name>
</gene>
<dbReference type="GO" id="GO:0016779">
    <property type="term" value="F:nucleotidyltransferase activity"/>
    <property type="evidence" value="ECO:0007669"/>
    <property type="project" value="UniProtKB-KW"/>
</dbReference>
<feature type="domain" description="PII-uridylyltransferase/Glutamine-synthetase adenylyltransferase" evidence="9">
    <location>
        <begin position="345"/>
        <end position="482"/>
    </location>
</feature>
<evidence type="ECO:0000256" key="7">
    <source>
        <dbReference type="HAMAP-Rule" id="MF_00802"/>
    </source>
</evidence>
<accession>A0ABP2YZI2</accession>
<comment type="catalytic activity">
    <reaction evidence="7">
        <text>[glutamine synthetase]-L-tyrosine + ATP = [glutamine synthetase]-O(4)-(5'-adenylyl)-L-tyrosine + diphosphate</text>
        <dbReference type="Rhea" id="RHEA:18589"/>
        <dbReference type="Rhea" id="RHEA-COMP:10660"/>
        <dbReference type="Rhea" id="RHEA-COMP:10661"/>
        <dbReference type="ChEBI" id="CHEBI:30616"/>
        <dbReference type="ChEBI" id="CHEBI:33019"/>
        <dbReference type="ChEBI" id="CHEBI:46858"/>
        <dbReference type="ChEBI" id="CHEBI:83624"/>
        <dbReference type="EC" id="2.7.7.42"/>
    </reaction>
</comment>
<comment type="similarity">
    <text evidence="7">Belongs to the GlnE family.</text>
</comment>
<feature type="domain" description="Glutamate-ammonia ligase adenylyltransferase repeated" evidence="8">
    <location>
        <begin position="596"/>
        <end position="851"/>
    </location>
</feature>
<dbReference type="InterPro" id="IPR023057">
    <property type="entry name" value="GlnE"/>
</dbReference>
<dbReference type="Gene3D" id="1.20.120.330">
    <property type="entry name" value="Nucleotidyltransferases domain 2"/>
    <property type="match status" value="2"/>
</dbReference>
<keyword evidence="5 7" id="KW-0460">Magnesium</keyword>
<dbReference type="SUPFAM" id="SSF81301">
    <property type="entry name" value="Nucleotidyltransferase"/>
    <property type="match status" value="2"/>
</dbReference>
<keyword evidence="11" id="KW-1185">Reference proteome</keyword>
<dbReference type="EC" id="2.7.7.89" evidence="7"/>
<feature type="domain" description="Glutamate-ammonia ligase adenylyltransferase repeated" evidence="8">
    <location>
        <begin position="79"/>
        <end position="314"/>
    </location>
</feature>
<comment type="caution">
    <text evidence="10">The sequence shown here is derived from an EMBL/GenBank/DDBJ whole genome shotgun (WGS) entry which is preliminary data.</text>
</comment>